<feature type="domain" description="ABC3 transporter permease C-terminal" evidence="7">
    <location>
        <begin position="722"/>
        <end position="834"/>
    </location>
</feature>
<feature type="transmembrane region" description="Helical" evidence="6">
    <location>
        <begin position="484"/>
        <end position="506"/>
    </location>
</feature>
<evidence type="ECO:0000259" key="7">
    <source>
        <dbReference type="Pfam" id="PF02687"/>
    </source>
</evidence>
<feature type="domain" description="MacB-like periplasmic core" evidence="8">
    <location>
        <begin position="484"/>
        <end position="687"/>
    </location>
</feature>
<keyword evidence="4 6" id="KW-1133">Transmembrane helix</keyword>
<dbReference type="PANTHER" id="PTHR30287">
    <property type="entry name" value="MEMBRANE COMPONENT OF PREDICTED ABC SUPERFAMILY METABOLITE UPTAKE TRANSPORTER"/>
    <property type="match status" value="1"/>
</dbReference>
<dbReference type="InterPro" id="IPR038766">
    <property type="entry name" value="Membrane_comp_ABC_pdt"/>
</dbReference>
<feature type="transmembrane region" description="Helical" evidence="6">
    <location>
        <begin position="30"/>
        <end position="50"/>
    </location>
</feature>
<dbReference type="AlphaFoldDB" id="A0A157ZEC8"/>
<comment type="caution">
    <text evidence="9">The sequence shown here is derived from an EMBL/GenBank/DDBJ whole genome shotgun (WGS) entry which is preliminary data.</text>
</comment>
<organism evidence="9 10">
    <name type="scientific">Caballeronia pedi</name>
    <dbReference type="NCBI Taxonomy" id="1777141"/>
    <lineage>
        <taxon>Bacteria</taxon>
        <taxon>Pseudomonadati</taxon>
        <taxon>Pseudomonadota</taxon>
        <taxon>Betaproteobacteria</taxon>
        <taxon>Burkholderiales</taxon>
        <taxon>Burkholderiaceae</taxon>
        <taxon>Caballeronia</taxon>
    </lineage>
</organism>
<feature type="transmembrane region" description="Helical" evidence="6">
    <location>
        <begin position="718"/>
        <end position="741"/>
    </location>
</feature>
<keyword evidence="3 6" id="KW-0812">Transmembrane</keyword>
<reference evidence="9" key="1">
    <citation type="submission" date="2016-01" db="EMBL/GenBank/DDBJ databases">
        <authorList>
            <person name="Peeters C."/>
        </authorList>
    </citation>
    <scope>NUCLEOTIDE SEQUENCE [LARGE SCALE GENOMIC DNA]</scope>
    <source>
        <strain evidence="9">LMG 29323</strain>
    </source>
</reference>
<keyword evidence="5 6" id="KW-0472">Membrane</keyword>
<feature type="transmembrane region" description="Helical" evidence="6">
    <location>
        <begin position="806"/>
        <end position="829"/>
    </location>
</feature>
<protein>
    <submittedName>
        <fullName evidence="9">Outer membrane-specific lipoprotein transporter subunit LolC</fullName>
    </submittedName>
</protein>
<accession>A0A157ZEC8</accession>
<evidence type="ECO:0000256" key="3">
    <source>
        <dbReference type="ARBA" id="ARBA00022692"/>
    </source>
</evidence>
<evidence type="ECO:0000256" key="2">
    <source>
        <dbReference type="ARBA" id="ARBA00022475"/>
    </source>
</evidence>
<feature type="transmembrane region" description="Helical" evidence="6">
    <location>
        <begin position="400"/>
        <end position="421"/>
    </location>
</feature>
<feature type="transmembrane region" description="Helical" evidence="6">
    <location>
        <begin position="314"/>
        <end position="340"/>
    </location>
</feature>
<evidence type="ECO:0000256" key="5">
    <source>
        <dbReference type="ARBA" id="ARBA00023136"/>
    </source>
</evidence>
<gene>
    <name evidence="9" type="ORF">AWB80_00680</name>
</gene>
<feature type="domain" description="ABC3 transporter permease C-terminal" evidence="7">
    <location>
        <begin position="264"/>
        <end position="387"/>
    </location>
</feature>
<evidence type="ECO:0000256" key="4">
    <source>
        <dbReference type="ARBA" id="ARBA00022989"/>
    </source>
</evidence>
<dbReference type="GO" id="GO:0005886">
    <property type="term" value="C:plasma membrane"/>
    <property type="evidence" value="ECO:0007669"/>
    <property type="project" value="UniProtKB-SubCell"/>
</dbReference>
<feature type="transmembrane region" description="Helical" evidence="6">
    <location>
        <begin position="360"/>
        <end position="379"/>
    </location>
</feature>
<dbReference type="Pfam" id="PF12704">
    <property type="entry name" value="MacB_PCD"/>
    <property type="match status" value="1"/>
</dbReference>
<feature type="transmembrane region" description="Helical" evidence="6">
    <location>
        <begin position="433"/>
        <end position="454"/>
    </location>
</feature>
<evidence type="ECO:0000313" key="9">
    <source>
        <dbReference type="EMBL" id="SAK43890.1"/>
    </source>
</evidence>
<dbReference type="PANTHER" id="PTHR30287:SF2">
    <property type="entry name" value="BLL1001 PROTEIN"/>
    <property type="match status" value="1"/>
</dbReference>
<name>A0A157ZEC8_9BURK</name>
<sequence length="847" mass="89357">MSDIAVTRRTSDTLTRWLLGAQWRSHRGRAVVAMLTIALGVGLGYAVQLINGAAFNEFSAAARSLSGQADLQVRGAQPFIDENLYPRLATHDGVAVASPVLEVDAAVPGRNAPLKVLGIDVFRAKRIAPDLTGVPAPDASLDALADDAIFLSPAAQTWLGVRDGGQVELQSGTSPVRLRVAGGIARTRPGQRIAVMDIAAVQTHFSMTGRLSRIDLQLARGVDRDAFRQTLQRELGARLVVTETRDVESRTDRLSRAYRINMNVLALVALFTGAFLVFSTQAAGVVRRRAQFAMLRVLGMTRTSLVRQIMLEGALLGVVGGVLGIALGFTVAALALRFFGSDLGGGYFPGVEPRVAFEPVASAIFLALGIGVALAGTLVPALEAARARPAPALKAGSEEAALAPLGTPWPALACLAAGAALSQAPPVFDAPVGGYMAVALLLVGGIALMPRLTAIVFRRAMKPRGAVATLALARLANAPGQASIAMGGVLSSFTLIVAMAIMVTSFRVSVEDWLAHLLSADLYVRMASSGDTGGLRPDQQMRIAAANGVAHAAFTRASKLTLDAAKPPVALIARELDAADPGAALQMTGEVLPPAAWRAGETPVWASEAMADLYGYRVGERVSLPVGGAHERFVVAGIWRDYVRQTGALQMRLADYRRLTGDTTATDIAVTLRAGSSAAQVIEGIKKLPFGDTLEFSEPGEIRARTLTIFDRSFAVTYLLEAVAIVIGLFGVGATFSMQTLARSREFGMLRHVGVTRAQILALLASEAGWLTLLGIAMGCVLGFAISLILVFVVNPQSFHWSMSLHVPWTMIAVIACVMLLSSCATAVLSGRRAVSVDAVRAVREDW</sequence>
<keyword evidence="10" id="KW-1185">Reference proteome</keyword>
<dbReference type="Pfam" id="PF02687">
    <property type="entry name" value="FtsX"/>
    <property type="match status" value="2"/>
</dbReference>
<feature type="transmembrane region" description="Helical" evidence="6">
    <location>
        <begin position="264"/>
        <end position="286"/>
    </location>
</feature>
<proteinExistence type="predicted"/>
<feature type="transmembrane region" description="Helical" evidence="6">
    <location>
        <begin position="761"/>
        <end position="794"/>
    </location>
</feature>
<dbReference type="OrthoDB" id="5291724at2"/>
<dbReference type="RefSeq" id="WP_061173232.1">
    <property type="nucleotide sequence ID" value="NZ_FCOE02000002.1"/>
</dbReference>
<keyword evidence="9" id="KW-0449">Lipoprotein</keyword>
<dbReference type="EMBL" id="FCOE02000002">
    <property type="protein sequence ID" value="SAK43890.1"/>
    <property type="molecule type" value="Genomic_DNA"/>
</dbReference>
<evidence type="ECO:0000259" key="8">
    <source>
        <dbReference type="Pfam" id="PF12704"/>
    </source>
</evidence>
<dbReference type="Proteomes" id="UP000054911">
    <property type="component" value="Unassembled WGS sequence"/>
</dbReference>
<dbReference type="STRING" id="1777141.AWB80_00680"/>
<evidence type="ECO:0000256" key="6">
    <source>
        <dbReference type="SAM" id="Phobius"/>
    </source>
</evidence>
<comment type="subcellular location">
    <subcellularLocation>
        <location evidence="1">Cell membrane</location>
        <topology evidence="1">Multi-pass membrane protein</topology>
    </subcellularLocation>
</comment>
<keyword evidence="2" id="KW-1003">Cell membrane</keyword>
<dbReference type="InterPro" id="IPR025857">
    <property type="entry name" value="MacB_PCD"/>
</dbReference>
<evidence type="ECO:0000256" key="1">
    <source>
        <dbReference type="ARBA" id="ARBA00004651"/>
    </source>
</evidence>
<dbReference type="InterPro" id="IPR003838">
    <property type="entry name" value="ABC3_permease_C"/>
</dbReference>
<evidence type="ECO:0000313" key="10">
    <source>
        <dbReference type="Proteomes" id="UP000054911"/>
    </source>
</evidence>